<dbReference type="EMBL" id="JAROKS010000023">
    <property type="protein sequence ID" value="KAK1788247.1"/>
    <property type="molecule type" value="Genomic_DNA"/>
</dbReference>
<dbReference type="GO" id="GO:0005886">
    <property type="term" value="C:plasma membrane"/>
    <property type="evidence" value="ECO:0007669"/>
    <property type="project" value="UniProtKB-SubCell"/>
</dbReference>
<evidence type="ECO:0000256" key="1">
    <source>
        <dbReference type="ARBA" id="ARBA00004435"/>
    </source>
</evidence>
<feature type="transmembrane region" description="Helical" evidence="21">
    <location>
        <begin position="215"/>
        <end position="237"/>
    </location>
</feature>
<name>A0AAD8YVW1_9TELE</name>
<comment type="similarity">
    <text evidence="4">Belongs to the AB hydrolase superfamily.</text>
</comment>
<evidence type="ECO:0000256" key="15">
    <source>
        <dbReference type="ARBA" id="ARBA00043742"/>
    </source>
</evidence>
<evidence type="ECO:0000256" key="18">
    <source>
        <dbReference type="ARBA" id="ARBA00048504"/>
    </source>
</evidence>
<comment type="catalytic activity">
    <reaction evidence="15">
        <text>a 1,3-diacyl-sn-glycerol + H2O = a 1-acyl-sn-glycerol + a fatty acid + H(+)</text>
        <dbReference type="Rhea" id="RHEA:38503"/>
        <dbReference type="ChEBI" id="CHEBI:15377"/>
        <dbReference type="ChEBI" id="CHEBI:15378"/>
        <dbReference type="ChEBI" id="CHEBI:28868"/>
        <dbReference type="ChEBI" id="CHEBI:64683"/>
        <dbReference type="ChEBI" id="CHEBI:77272"/>
    </reaction>
</comment>
<dbReference type="InterPro" id="IPR006187">
    <property type="entry name" value="Claudin"/>
</dbReference>
<evidence type="ECO:0000313" key="23">
    <source>
        <dbReference type="EMBL" id="KAK1788247.1"/>
    </source>
</evidence>
<keyword evidence="24" id="KW-1185">Reference proteome</keyword>
<comment type="catalytic activity">
    <reaction evidence="14">
        <text>a 1,2-diacyl-sn-glycerol + H2O = a 2-acylglycerol + a fatty acid + H(+)</text>
        <dbReference type="Rhea" id="RHEA:33275"/>
        <dbReference type="ChEBI" id="CHEBI:15377"/>
        <dbReference type="ChEBI" id="CHEBI:15378"/>
        <dbReference type="ChEBI" id="CHEBI:17389"/>
        <dbReference type="ChEBI" id="CHEBI:17815"/>
        <dbReference type="ChEBI" id="CHEBI:28868"/>
        <dbReference type="EC" id="3.1.1.116"/>
    </reaction>
</comment>
<dbReference type="Gene3D" id="1.20.140.150">
    <property type="match status" value="2"/>
</dbReference>
<feature type="transmembrane region" description="Helical" evidence="21">
    <location>
        <begin position="6"/>
        <end position="27"/>
    </location>
</feature>
<evidence type="ECO:0000256" key="9">
    <source>
        <dbReference type="ARBA" id="ARBA00022949"/>
    </source>
</evidence>
<accession>A0AAD8YVW1</accession>
<feature type="transmembrane region" description="Helical" evidence="21">
    <location>
        <begin position="160"/>
        <end position="183"/>
    </location>
</feature>
<evidence type="ECO:0000256" key="4">
    <source>
        <dbReference type="ARBA" id="ARBA00008645"/>
    </source>
</evidence>
<evidence type="ECO:0000256" key="14">
    <source>
        <dbReference type="ARBA" id="ARBA00043667"/>
    </source>
</evidence>
<dbReference type="InterPro" id="IPR000073">
    <property type="entry name" value="AB_hydrolase_1"/>
</dbReference>
<dbReference type="Proteomes" id="UP001239994">
    <property type="component" value="Unassembled WGS sequence"/>
</dbReference>
<evidence type="ECO:0000256" key="11">
    <source>
        <dbReference type="ARBA" id="ARBA00023136"/>
    </source>
</evidence>
<comment type="similarity">
    <text evidence="3">Belongs to the claudin family.</text>
</comment>
<dbReference type="PRINTS" id="PR01077">
    <property type="entry name" value="CLAUDIN"/>
</dbReference>
<dbReference type="Gene3D" id="3.40.50.1820">
    <property type="entry name" value="alpha/beta hydrolase"/>
    <property type="match status" value="1"/>
</dbReference>
<feature type="transmembrane region" description="Helical" evidence="21">
    <location>
        <begin position="371"/>
        <end position="388"/>
    </location>
</feature>
<dbReference type="InterPro" id="IPR004031">
    <property type="entry name" value="PMP22/EMP/MP20/Claudin"/>
</dbReference>
<reference evidence="23" key="1">
    <citation type="submission" date="2023-03" db="EMBL/GenBank/DDBJ databases">
        <title>Electrophorus voltai genome.</title>
        <authorList>
            <person name="Bian C."/>
        </authorList>
    </citation>
    <scope>NUCLEOTIDE SEQUENCE</scope>
    <source>
        <strain evidence="23">CB-2022</strain>
        <tissue evidence="23">Muscle</tissue>
    </source>
</reference>
<organism evidence="23 24">
    <name type="scientific">Electrophorus voltai</name>
    <dbReference type="NCBI Taxonomy" id="2609070"/>
    <lineage>
        <taxon>Eukaryota</taxon>
        <taxon>Metazoa</taxon>
        <taxon>Chordata</taxon>
        <taxon>Craniata</taxon>
        <taxon>Vertebrata</taxon>
        <taxon>Euteleostomi</taxon>
        <taxon>Actinopterygii</taxon>
        <taxon>Neopterygii</taxon>
        <taxon>Teleostei</taxon>
        <taxon>Ostariophysi</taxon>
        <taxon>Gymnotiformes</taxon>
        <taxon>Gymnotoidei</taxon>
        <taxon>Gymnotidae</taxon>
        <taxon>Electrophorus</taxon>
    </lineage>
</organism>
<protein>
    <recommendedName>
        <fullName evidence="16">sn-1-specific diacylglycerol lipase ABHD11</fullName>
        <ecNumber evidence="12">3.1.1.116</ecNumber>
    </recommendedName>
    <alternativeName>
        <fullName evidence="13">Alpha/beta hydrolase domain-containing protein 11</fullName>
    </alternativeName>
</protein>
<feature type="transmembrane region" description="Helical" evidence="21">
    <location>
        <begin position="286"/>
        <end position="306"/>
    </location>
</feature>
<keyword evidence="7 21" id="KW-0812">Transmembrane</keyword>
<dbReference type="FunFam" id="3.40.50.1820:FF:000039">
    <property type="entry name" value="Esterase ybfF"/>
    <property type="match status" value="1"/>
</dbReference>
<evidence type="ECO:0000256" key="8">
    <source>
        <dbReference type="ARBA" id="ARBA00022801"/>
    </source>
</evidence>
<keyword evidence="11 21" id="KW-0472">Membrane</keyword>
<comment type="catalytic activity">
    <reaction evidence="18">
        <text>1,2-didecanoylglycerol + H2O = decanoylglycerol + decanoate + H(+)</text>
        <dbReference type="Rhea" id="RHEA:48596"/>
        <dbReference type="ChEBI" id="CHEBI:11152"/>
        <dbReference type="ChEBI" id="CHEBI:15377"/>
        <dbReference type="ChEBI" id="CHEBI:15378"/>
        <dbReference type="ChEBI" id="CHEBI:27689"/>
        <dbReference type="ChEBI" id="CHEBI:90605"/>
    </reaction>
</comment>
<keyword evidence="6" id="KW-1003">Cell membrane</keyword>
<evidence type="ECO:0000256" key="5">
    <source>
        <dbReference type="ARBA" id="ARBA00022427"/>
    </source>
</evidence>
<dbReference type="EC" id="3.1.1.116" evidence="12"/>
<comment type="catalytic activity">
    <reaction evidence="19">
        <text>1-octadecanoyl-2-(9Z-octadecenoyl)-sn-glycerol + H2O = 2-(9Z-octadecenoyl)-glycerol + octadecanoate + H(+)</text>
        <dbReference type="Rhea" id="RHEA:77103"/>
        <dbReference type="ChEBI" id="CHEBI:15377"/>
        <dbReference type="ChEBI" id="CHEBI:15378"/>
        <dbReference type="ChEBI" id="CHEBI:25629"/>
        <dbReference type="ChEBI" id="CHEBI:73990"/>
        <dbReference type="ChEBI" id="CHEBI:75468"/>
    </reaction>
</comment>
<dbReference type="AlphaFoldDB" id="A0AAD8YVW1"/>
<dbReference type="SUPFAM" id="SSF53474">
    <property type="entry name" value="alpha/beta-Hydrolases"/>
    <property type="match status" value="1"/>
</dbReference>
<evidence type="ECO:0000256" key="7">
    <source>
        <dbReference type="ARBA" id="ARBA00022692"/>
    </source>
</evidence>
<dbReference type="GO" id="GO:0005198">
    <property type="term" value="F:structural molecule activity"/>
    <property type="evidence" value="ECO:0007669"/>
    <property type="project" value="InterPro"/>
</dbReference>
<dbReference type="Pfam" id="PF00561">
    <property type="entry name" value="Abhydrolase_1"/>
    <property type="match status" value="1"/>
</dbReference>
<evidence type="ECO:0000256" key="20">
    <source>
        <dbReference type="ARBA" id="ARBA00048919"/>
    </source>
</evidence>
<evidence type="ECO:0000256" key="19">
    <source>
        <dbReference type="ARBA" id="ARBA00048513"/>
    </source>
</evidence>
<dbReference type="GO" id="GO:0016787">
    <property type="term" value="F:hydrolase activity"/>
    <property type="evidence" value="ECO:0007669"/>
    <property type="project" value="UniProtKB-KW"/>
</dbReference>
<evidence type="ECO:0000256" key="21">
    <source>
        <dbReference type="SAM" id="Phobius"/>
    </source>
</evidence>
<comment type="subcellular location">
    <subcellularLocation>
        <location evidence="1">Cell junction</location>
        <location evidence="1">Tight junction</location>
    </subcellularLocation>
    <subcellularLocation>
        <location evidence="2">Cell membrane</location>
        <topology evidence="2">Multi-pass membrane protein</topology>
    </subcellularLocation>
</comment>
<evidence type="ECO:0000256" key="12">
    <source>
        <dbReference type="ARBA" id="ARBA00026104"/>
    </source>
</evidence>
<gene>
    <name evidence="23" type="ORF">P4O66_016698</name>
</gene>
<evidence type="ECO:0000256" key="3">
    <source>
        <dbReference type="ARBA" id="ARBA00008295"/>
    </source>
</evidence>
<feature type="transmembrane region" description="Helical" evidence="21">
    <location>
        <begin position="326"/>
        <end position="351"/>
    </location>
</feature>
<keyword evidence="9" id="KW-0965">Cell junction</keyword>
<evidence type="ECO:0000256" key="17">
    <source>
        <dbReference type="ARBA" id="ARBA00048283"/>
    </source>
</evidence>
<evidence type="ECO:0000259" key="22">
    <source>
        <dbReference type="Pfam" id="PF00561"/>
    </source>
</evidence>
<feature type="transmembrane region" description="Helical" evidence="21">
    <location>
        <begin position="117"/>
        <end position="140"/>
    </location>
</feature>
<feature type="transmembrane region" description="Helical" evidence="21">
    <location>
        <begin position="34"/>
        <end position="59"/>
    </location>
</feature>
<dbReference type="PANTHER" id="PTHR12002">
    <property type="entry name" value="CLAUDIN"/>
    <property type="match status" value="1"/>
</dbReference>
<keyword evidence="10 21" id="KW-1133">Transmembrane helix</keyword>
<comment type="catalytic activity">
    <reaction evidence="20">
        <text>1-octadecanoyl-2-(5Z,8Z,11Z,14Z-eicosatetraenoyl)-sn-glycerol + H2O = 2-(5Z,8Z,11Z,14Z-eicosatetraenoyl)-glycerol + octadecanoate + H(+)</text>
        <dbReference type="Rhea" id="RHEA:38507"/>
        <dbReference type="ChEBI" id="CHEBI:15377"/>
        <dbReference type="ChEBI" id="CHEBI:15378"/>
        <dbReference type="ChEBI" id="CHEBI:25629"/>
        <dbReference type="ChEBI" id="CHEBI:52392"/>
        <dbReference type="ChEBI" id="CHEBI:75728"/>
    </reaction>
</comment>
<comment type="caution">
    <text evidence="23">The sequence shown here is derived from an EMBL/GenBank/DDBJ whole genome shotgun (WGS) entry which is preliminary data.</text>
</comment>
<dbReference type="GO" id="GO:0005923">
    <property type="term" value="C:bicellular tight junction"/>
    <property type="evidence" value="ECO:0007669"/>
    <property type="project" value="UniProtKB-SubCell"/>
</dbReference>
<evidence type="ECO:0000256" key="2">
    <source>
        <dbReference type="ARBA" id="ARBA00004651"/>
    </source>
</evidence>
<sequence length="663" mass="72084">MAALGLEILGITLSALGWILSIVCCALPMWRVTAFIGINIITAQVFWEGIWMSCVVQSTGQMQCKVYDSMLALPQDLQAARALTVVAIVLGVLALLVSIVGAKCTNCIEDEANKARVMIASGVAFITAAITQLIPVSWSANSVVLEFYSPVVPESQKMEIGASLYLGWAAAAMLLVGGSILCCSCPPKEREMKYAPPNRMTYSTNRETMSMGMEIGGIGLGVLGWIIAIVTCALPMWRVTAFIGANIVTAQIIWEGIWMTCVVQSTGQMQCKIYDSLLALSQDLQAARAMSVISVILGVLALLISIMGAKCTNCIDDEASKAKVMIISGVFFIISGILTLIPVSWTTSVIIQDFYNPLLISAQRRELGASLYLGFAAAGLLIIGGAMLCCTCPPKERSPVSLTYDVFDGKGDSTPLVFLHGLFGSKSNFHSIAKSLVQRTGRKVLTVDARNHGKSMHTPVLTYEAMTNDLTHLLGQLRIGKCILIGHSMGGKVAMATALSQPSLVERLVVVDISPAPTSVRTNFRAYIEAMKEVKIATDIPRSTARRLAEDQLRKQVKEHSVRQFLLTNLVEQNGHYAWRVNLEAISNHMDDIMGFPEFNTTYEGPTLFLGGSSSAYISSEDYPEIQRLFPCADIQYIPDASHWIHADKPLDFISSIIRFLQS</sequence>
<dbReference type="InterPro" id="IPR029058">
    <property type="entry name" value="AB_hydrolase_fold"/>
</dbReference>
<dbReference type="PRINTS" id="PR00111">
    <property type="entry name" value="ABHYDROLASE"/>
</dbReference>
<evidence type="ECO:0000256" key="16">
    <source>
        <dbReference type="ARBA" id="ARBA00044064"/>
    </source>
</evidence>
<comment type="catalytic activity">
    <reaction evidence="17">
        <text>1-octadecanoyl-2-(4Z,7Z,10Z,13Z,16Z,19Z-docosahexaenoyl)-sn-glycerol + H2O = 2-(4Z,7Z,10Z,13Z,16Z,19Z-docosahexaenoyl)-glycerol + octadecanoate + H(+)</text>
        <dbReference type="Rhea" id="RHEA:77107"/>
        <dbReference type="ChEBI" id="CHEBI:15377"/>
        <dbReference type="ChEBI" id="CHEBI:15378"/>
        <dbReference type="ChEBI" id="CHEBI:25629"/>
        <dbReference type="ChEBI" id="CHEBI:77129"/>
        <dbReference type="ChEBI" id="CHEBI:186738"/>
    </reaction>
</comment>
<evidence type="ECO:0000256" key="6">
    <source>
        <dbReference type="ARBA" id="ARBA00022475"/>
    </source>
</evidence>
<feature type="transmembrane region" description="Helical" evidence="21">
    <location>
        <begin position="79"/>
        <end position="105"/>
    </location>
</feature>
<evidence type="ECO:0000256" key="10">
    <source>
        <dbReference type="ARBA" id="ARBA00022989"/>
    </source>
</evidence>
<feature type="transmembrane region" description="Helical" evidence="21">
    <location>
        <begin position="243"/>
        <end position="265"/>
    </location>
</feature>
<dbReference type="Pfam" id="PF00822">
    <property type="entry name" value="PMP22_Claudin"/>
    <property type="match status" value="2"/>
</dbReference>
<keyword evidence="5" id="KW-0796">Tight junction</keyword>
<dbReference type="FunFam" id="1.20.140.150:FF:000001">
    <property type="entry name" value="Claudin"/>
    <property type="match status" value="2"/>
</dbReference>
<proteinExistence type="inferred from homology"/>
<keyword evidence="8" id="KW-0378">Hydrolase</keyword>
<evidence type="ECO:0000313" key="24">
    <source>
        <dbReference type="Proteomes" id="UP001239994"/>
    </source>
</evidence>
<evidence type="ECO:0000256" key="13">
    <source>
        <dbReference type="ARBA" id="ARBA00042703"/>
    </source>
</evidence>
<feature type="domain" description="AB hydrolase-1" evidence="22">
    <location>
        <begin position="415"/>
        <end position="650"/>
    </location>
</feature>